<keyword evidence="3" id="KW-1185">Reference proteome</keyword>
<organism evidence="2 3">
    <name type="scientific">Halocalculus aciditolerans</name>
    <dbReference type="NCBI Taxonomy" id="1383812"/>
    <lineage>
        <taxon>Archaea</taxon>
        <taxon>Methanobacteriati</taxon>
        <taxon>Methanobacteriota</taxon>
        <taxon>Stenosarchaea group</taxon>
        <taxon>Halobacteria</taxon>
        <taxon>Halobacteriales</taxon>
        <taxon>Halobacteriaceae</taxon>
        <taxon>Halocalculus</taxon>
    </lineage>
</organism>
<comment type="caution">
    <text evidence="2">The sequence shown here is derived from an EMBL/GenBank/DDBJ whole genome shotgun (WGS) entry which is preliminary data.</text>
</comment>
<proteinExistence type="predicted"/>
<gene>
    <name evidence="2" type="ORF">GCM10009039_15890</name>
</gene>
<dbReference type="EMBL" id="BMPG01000002">
    <property type="protein sequence ID" value="GGL58479.1"/>
    <property type="molecule type" value="Genomic_DNA"/>
</dbReference>
<name>A0A830F3A8_9EURY</name>
<dbReference type="InterPro" id="IPR008964">
    <property type="entry name" value="Invasin/intimin_cell_adhesion"/>
</dbReference>
<dbReference type="OrthoDB" id="121941at2157"/>
<dbReference type="Proteomes" id="UP000607197">
    <property type="component" value="Unassembled WGS sequence"/>
</dbReference>
<reference evidence="2" key="2">
    <citation type="submission" date="2020-09" db="EMBL/GenBank/DDBJ databases">
        <authorList>
            <person name="Sun Q."/>
            <person name="Ohkuma M."/>
        </authorList>
    </citation>
    <scope>NUCLEOTIDE SEQUENCE</scope>
    <source>
        <strain evidence="2">JCM 19596</strain>
    </source>
</reference>
<dbReference type="RefSeq" id="WP_188977683.1">
    <property type="nucleotide sequence ID" value="NZ_BMPG01000002.1"/>
</dbReference>
<dbReference type="Gene3D" id="2.60.40.10">
    <property type="entry name" value="Immunoglobulins"/>
    <property type="match status" value="1"/>
</dbReference>
<reference evidence="2" key="1">
    <citation type="journal article" date="2014" name="Int. J. Syst. Evol. Microbiol.">
        <title>Complete genome sequence of Corynebacterium casei LMG S-19264T (=DSM 44701T), isolated from a smear-ripened cheese.</title>
        <authorList>
            <consortium name="US DOE Joint Genome Institute (JGI-PGF)"/>
            <person name="Walter F."/>
            <person name="Albersmeier A."/>
            <person name="Kalinowski J."/>
            <person name="Ruckert C."/>
        </authorList>
    </citation>
    <scope>NUCLEOTIDE SEQUENCE</scope>
    <source>
        <strain evidence="2">JCM 19596</strain>
    </source>
</reference>
<dbReference type="AlphaFoldDB" id="A0A830F3A8"/>
<accession>A0A830F3A8</accession>
<feature type="region of interest" description="Disordered" evidence="1">
    <location>
        <begin position="195"/>
        <end position="218"/>
    </location>
</feature>
<dbReference type="SUPFAM" id="SSF49373">
    <property type="entry name" value="Invasin/intimin cell-adhesion fragments"/>
    <property type="match status" value="1"/>
</dbReference>
<dbReference type="InterPro" id="IPR013783">
    <property type="entry name" value="Ig-like_fold"/>
</dbReference>
<sequence length="588" mass="62208">MTAKEKRGLSPVLDVVLLVLLLVLLLVVTQALLVPVLNHQVEQAHEQRAAAELSDFDAAASAVATLGRPRSVSIDLGTTYPRRPGLLNPPPATGTVAARPLGEVAVSNVAAAGQARDYLTGTVTYNSSVVTYTPSYNEYTSAPTTYYENGMLFNRYAGETRLVTSASALVSRRTISLRLLTGNLSATSTEPTTLTVSPVSAPANTVPVTNTGDGPLTLRLPTNLDEETWRSVLRDQLAENGGYVTGLAVEQGSDGASNTLVLAFEEGETYQLAASQVTVNDETQSEPSARAKPKYAVDTYGNGTTVQPGDGQDVTVVVRDRYNNPVPNATVTASQPGNGVVTVKGDPSSTSTTTDARGRATFRYTAPDSYTGPVEEFDVSIVQPDGEQASKAETVPFVVRQQRPFNIEIVDGTVTSNAPAARVTLVGTAITYGGGADDPRVPVSVEMHVGSGRDATTVEPWPENVNDGFMADGGQRYYSITNQADGVRLSVTATADGNRVSSDTSQNRHPDMVKVLLDGDDVPAISGYGDQDDAEAFLRPYMDADGRIELKDNQAIFLFELGTTDPNSAAADYQDAVVVVTFLNAEGS</sequence>
<evidence type="ECO:0000256" key="1">
    <source>
        <dbReference type="SAM" id="MobiDB-lite"/>
    </source>
</evidence>
<evidence type="ECO:0000313" key="3">
    <source>
        <dbReference type="Proteomes" id="UP000607197"/>
    </source>
</evidence>
<feature type="compositionally biased region" description="Polar residues" evidence="1">
    <location>
        <begin position="195"/>
        <end position="212"/>
    </location>
</feature>
<feature type="region of interest" description="Disordered" evidence="1">
    <location>
        <begin position="334"/>
        <end position="355"/>
    </location>
</feature>
<protein>
    <recommendedName>
        <fullName evidence="4">Big-1 domain-containing protein</fullName>
    </recommendedName>
</protein>
<evidence type="ECO:0008006" key="4">
    <source>
        <dbReference type="Google" id="ProtNLM"/>
    </source>
</evidence>
<evidence type="ECO:0000313" key="2">
    <source>
        <dbReference type="EMBL" id="GGL58479.1"/>
    </source>
</evidence>